<reference evidence="3 4" key="1">
    <citation type="submission" date="2024-03" db="EMBL/GenBank/DDBJ databases">
        <title>Draft genome sequence of Pseudonocardia nematodicida JCM 31783.</title>
        <authorList>
            <person name="Butdee W."/>
            <person name="Duangmal K."/>
        </authorList>
    </citation>
    <scope>NUCLEOTIDE SEQUENCE [LARGE SCALE GENOMIC DNA]</scope>
    <source>
        <strain evidence="3 4">JCM 31783</strain>
    </source>
</reference>
<dbReference type="Proteomes" id="UP001494902">
    <property type="component" value="Unassembled WGS sequence"/>
</dbReference>
<feature type="region of interest" description="Disordered" evidence="1">
    <location>
        <begin position="321"/>
        <end position="353"/>
    </location>
</feature>
<dbReference type="EMBL" id="JBEDNQ010000003">
    <property type="protein sequence ID" value="MEQ3550339.1"/>
    <property type="molecule type" value="Genomic_DNA"/>
</dbReference>
<dbReference type="GO" id="GO:0016757">
    <property type="term" value="F:glycosyltransferase activity"/>
    <property type="evidence" value="ECO:0007669"/>
    <property type="project" value="UniProtKB-KW"/>
</dbReference>
<dbReference type="EC" id="2.4.-.-" evidence="3"/>
<proteinExistence type="predicted"/>
<feature type="region of interest" description="Disordered" evidence="1">
    <location>
        <begin position="1"/>
        <end position="32"/>
    </location>
</feature>
<feature type="compositionally biased region" description="Low complexity" evidence="1">
    <location>
        <begin position="1"/>
        <end position="16"/>
    </location>
</feature>
<dbReference type="SUPFAM" id="SSF53448">
    <property type="entry name" value="Nucleotide-diphospho-sugar transferases"/>
    <property type="match status" value="1"/>
</dbReference>
<sequence>MTAPGARTSTSPAAAPAAPPGSGPHDRRLPDGFAVRLDRRTRRIDGGAALLGGAPPRLVHLSSTARRLLPGPGAPLVVTTPTRRALARTLLDAGLAHPDALAIAGAGPSDTRGAPATPGNPATPGGPADPGVPPGPAAPVAARPAEATVVVPVKDRPLDRLLDALGPVGWGPDAIGGLVVVDDGSRDPEPLRRAVSTAGGTVLRHDTARGPAAARNAGLAAARTPFVVFLDSDVVPEPGWLAPLLAHLADPAVALVAPRIVALDPERGGGVRGAIGRYEAVRSSLDLGTDPALVVPRSRVAYVPSAAMLVRVDAVTAASGAGDSAASGAGDSAASGAGDSAASGAGDSAASGAGQAFDPDMHVAEDVDLVLRLHAAGWAMRFEPASRVAHDHRTRPGEWLRRKAFYGTGAAPLAQRHPGAVPPVVLSPWTAAVCLLLLAGRRGATAVAAVVTAVAAERLSRKLTRLEHPRRTAARLTALGLSGALWQTASALTRHFWPVAAVLLPFSARARRAVAVAAVVEGVADWWLHRGRDPRVRVGPVTHLVLHRLDDLAYGAGLWWGAWRRRTTAPLRPGGPGARR</sequence>
<feature type="domain" description="Glycosyltransferase 2-like" evidence="2">
    <location>
        <begin position="178"/>
        <end position="267"/>
    </location>
</feature>
<dbReference type="CDD" id="cd00761">
    <property type="entry name" value="Glyco_tranf_GTA_type"/>
    <property type="match status" value="1"/>
</dbReference>
<dbReference type="Gene3D" id="3.90.550.10">
    <property type="entry name" value="Spore Coat Polysaccharide Biosynthesis Protein SpsA, Chain A"/>
    <property type="match status" value="1"/>
</dbReference>
<dbReference type="RefSeq" id="WP_349297435.1">
    <property type="nucleotide sequence ID" value="NZ_JBEDNQ010000003.1"/>
</dbReference>
<dbReference type="PANTHER" id="PTHR43646:SF6">
    <property type="entry name" value="PRE-MYCOFACTOCIN GLYCOSYLTRANSFERASE"/>
    <property type="match status" value="1"/>
</dbReference>
<dbReference type="InterPro" id="IPR029044">
    <property type="entry name" value="Nucleotide-diphossugar_trans"/>
</dbReference>
<feature type="compositionally biased region" description="Low complexity" evidence="1">
    <location>
        <begin position="113"/>
        <end position="126"/>
    </location>
</feature>
<evidence type="ECO:0000313" key="3">
    <source>
        <dbReference type="EMBL" id="MEQ3550339.1"/>
    </source>
</evidence>
<evidence type="ECO:0000259" key="2">
    <source>
        <dbReference type="Pfam" id="PF00535"/>
    </source>
</evidence>
<keyword evidence="4" id="KW-1185">Reference proteome</keyword>
<evidence type="ECO:0000256" key="1">
    <source>
        <dbReference type="SAM" id="MobiDB-lite"/>
    </source>
</evidence>
<keyword evidence="3" id="KW-0808">Transferase</keyword>
<dbReference type="PANTHER" id="PTHR43646">
    <property type="entry name" value="GLYCOSYLTRANSFERASE"/>
    <property type="match status" value="1"/>
</dbReference>
<dbReference type="InterPro" id="IPR001173">
    <property type="entry name" value="Glyco_trans_2-like"/>
</dbReference>
<dbReference type="Pfam" id="PF00535">
    <property type="entry name" value="Glycos_transf_2"/>
    <property type="match status" value="1"/>
</dbReference>
<accession>A0ABV1K8Y6</accession>
<name>A0ABV1K8Y6_9PSEU</name>
<feature type="region of interest" description="Disordered" evidence="1">
    <location>
        <begin position="104"/>
        <end position="140"/>
    </location>
</feature>
<organism evidence="3 4">
    <name type="scientific">Pseudonocardia nematodicida</name>
    <dbReference type="NCBI Taxonomy" id="1206997"/>
    <lineage>
        <taxon>Bacteria</taxon>
        <taxon>Bacillati</taxon>
        <taxon>Actinomycetota</taxon>
        <taxon>Actinomycetes</taxon>
        <taxon>Pseudonocardiales</taxon>
        <taxon>Pseudonocardiaceae</taxon>
        <taxon>Pseudonocardia</taxon>
    </lineage>
</organism>
<gene>
    <name evidence="3" type="ORF">WIS52_07640</name>
</gene>
<comment type="caution">
    <text evidence="3">The sequence shown here is derived from an EMBL/GenBank/DDBJ whole genome shotgun (WGS) entry which is preliminary data.</text>
</comment>
<evidence type="ECO:0000313" key="4">
    <source>
        <dbReference type="Proteomes" id="UP001494902"/>
    </source>
</evidence>
<protein>
    <submittedName>
        <fullName evidence="3">Glycosyltransferase</fullName>
        <ecNumber evidence="3">2.4.-.-</ecNumber>
    </submittedName>
</protein>
<keyword evidence="3" id="KW-0328">Glycosyltransferase</keyword>